<keyword evidence="2" id="KW-1133">Transmembrane helix</keyword>
<keyword evidence="4" id="KW-1185">Reference proteome</keyword>
<feature type="transmembrane region" description="Helical" evidence="2">
    <location>
        <begin position="185"/>
        <end position="209"/>
    </location>
</feature>
<dbReference type="Proteomes" id="UP000662931">
    <property type="component" value="Chromosome 1"/>
</dbReference>
<accession>A0A875S2S4</accession>
<dbReference type="OrthoDB" id="4083656at2759"/>
<keyword evidence="2" id="KW-0472">Membrane</keyword>
<gene>
    <name evidence="3" type="ORF">FOA43_001699</name>
</gene>
<evidence type="ECO:0000256" key="2">
    <source>
        <dbReference type="SAM" id="Phobius"/>
    </source>
</evidence>
<feature type="region of interest" description="Disordered" evidence="1">
    <location>
        <begin position="371"/>
        <end position="395"/>
    </location>
</feature>
<dbReference type="GeneID" id="62195100"/>
<feature type="transmembrane region" description="Helical" evidence="2">
    <location>
        <begin position="138"/>
        <end position="165"/>
    </location>
</feature>
<dbReference type="AlphaFoldDB" id="A0A875S2S4"/>
<sequence length="395" mass="45590">MLLLAKPFLSTAFIVARRSVSSSFRPSISPIHSALQFSFPRFQSNLQKRDPEHNKHISADAFEKKEVIKRRIPGERVQGNTLQDRFPSTWKFDLEAMPTLLPRPGVPEPNRYPLAKMYQFLKSKKEPELIYEAEPHKLYFVFCYAFAIVFIVYSVNALVIGRQLTDRMYADNEMNLENWKLDLEYIMHGVIVMVLGLLPLSVGFGFLWLPTRLIRRIWYLPAGAGRGAYIRFTTHPLLPNRPTPIRIMPLGSLQKSITARIYSGKGFYGVNDSSFFFFLRESGKKLPFIVDRKGFFWGDGRIFDLIFSNSSIDEVESSKKIDEVYGDMLKERRAKQQELRKQYGFGWRTKAAGKLMLNDISKIKSILGEDGKTPVKKEEPKKPEKSEETEEPKNT</sequence>
<name>A0A875S2S4_EENNA</name>
<protein>
    <submittedName>
        <fullName evidence="3">Uncharacterized protein</fullName>
    </submittedName>
</protein>
<proteinExistence type="predicted"/>
<dbReference type="EMBL" id="CP064812">
    <property type="protein sequence ID" value="QPG74372.1"/>
    <property type="molecule type" value="Genomic_DNA"/>
</dbReference>
<organism evidence="3 4">
    <name type="scientific">Eeniella nana</name>
    <name type="common">Yeast</name>
    <name type="synonym">Brettanomyces nanus</name>
    <dbReference type="NCBI Taxonomy" id="13502"/>
    <lineage>
        <taxon>Eukaryota</taxon>
        <taxon>Fungi</taxon>
        <taxon>Dikarya</taxon>
        <taxon>Ascomycota</taxon>
        <taxon>Saccharomycotina</taxon>
        <taxon>Pichiomycetes</taxon>
        <taxon>Pichiales</taxon>
        <taxon>Pichiaceae</taxon>
        <taxon>Brettanomyces</taxon>
    </lineage>
</organism>
<dbReference type="RefSeq" id="XP_038777937.1">
    <property type="nucleotide sequence ID" value="XM_038922009.1"/>
</dbReference>
<keyword evidence="2" id="KW-0812">Transmembrane</keyword>
<reference evidence="3" key="1">
    <citation type="submission" date="2020-10" db="EMBL/GenBank/DDBJ databases">
        <authorList>
            <person name="Roach M.J.R."/>
        </authorList>
    </citation>
    <scope>NUCLEOTIDE SEQUENCE</scope>
    <source>
        <strain evidence="3">CBS 1945</strain>
    </source>
</reference>
<evidence type="ECO:0000313" key="3">
    <source>
        <dbReference type="EMBL" id="QPG74372.1"/>
    </source>
</evidence>
<dbReference type="KEGG" id="bnn:FOA43_001699"/>
<evidence type="ECO:0000313" key="4">
    <source>
        <dbReference type="Proteomes" id="UP000662931"/>
    </source>
</evidence>
<evidence type="ECO:0000256" key="1">
    <source>
        <dbReference type="SAM" id="MobiDB-lite"/>
    </source>
</evidence>